<keyword evidence="1" id="KW-0418">Kinase</keyword>
<dbReference type="InterPro" id="IPR011386">
    <property type="entry name" value="Put_ATP-NAD_kin"/>
</dbReference>
<proteinExistence type="predicted"/>
<dbReference type="OrthoDB" id="5511344at2"/>
<dbReference type="GO" id="GO:0051287">
    <property type="term" value="F:NAD binding"/>
    <property type="evidence" value="ECO:0007669"/>
    <property type="project" value="UniProtKB-ARBA"/>
</dbReference>
<gene>
    <name evidence="1" type="ORF">EEJ31_00040</name>
</gene>
<keyword evidence="1" id="KW-0808">Transferase</keyword>
<dbReference type="InterPro" id="IPR002504">
    <property type="entry name" value="NADK"/>
</dbReference>
<dbReference type="InterPro" id="IPR017438">
    <property type="entry name" value="ATP-NAD_kinase_N"/>
</dbReference>
<dbReference type="Proteomes" id="UP000279859">
    <property type="component" value="Unassembled WGS sequence"/>
</dbReference>
<keyword evidence="2" id="KW-1185">Reference proteome</keyword>
<dbReference type="GO" id="GO:0005524">
    <property type="term" value="F:ATP binding"/>
    <property type="evidence" value="ECO:0007669"/>
    <property type="project" value="UniProtKB-ARBA"/>
</dbReference>
<accession>A0A3M8LNW6</accession>
<evidence type="ECO:0000313" key="1">
    <source>
        <dbReference type="EMBL" id="RNE67216.1"/>
    </source>
</evidence>
<dbReference type="GO" id="GO:0003951">
    <property type="term" value="F:NAD+ kinase activity"/>
    <property type="evidence" value="ECO:0007669"/>
    <property type="project" value="InterPro"/>
</dbReference>
<name>A0A3M8LNW6_9MICO</name>
<evidence type="ECO:0000313" key="2">
    <source>
        <dbReference type="Proteomes" id="UP000279859"/>
    </source>
</evidence>
<dbReference type="Pfam" id="PF01513">
    <property type="entry name" value="NAD_kinase"/>
    <property type="match status" value="1"/>
</dbReference>
<comment type="caution">
    <text evidence="1">The sequence shown here is derived from an EMBL/GenBank/DDBJ whole genome shotgun (WGS) entry which is preliminary data.</text>
</comment>
<reference evidence="1 2" key="1">
    <citation type="submission" date="2018-11" db="EMBL/GenBank/DDBJ databases">
        <title>Cryobacterium sp. nov., isolated from rhizosphere soil of lettuce.</title>
        <authorList>
            <person name="Wang Y."/>
        </authorList>
    </citation>
    <scope>NUCLEOTIDE SEQUENCE [LARGE SCALE GENOMIC DNA]</scope>
    <source>
        <strain evidence="1 2">NEAU-85</strain>
    </source>
</reference>
<dbReference type="PANTHER" id="PTHR40697">
    <property type="entry name" value="ACETOIN CATABOLISM PROTEIN X"/>
    <property type="match status" value="1"/>
</dbReference>
<dbReference type="EMBL" id="RDSR01000001">
    <property type="protein sequence ID" value="RNE67216.1"/>
    <property type="molecule type" value="Genomic_DNA"/>
</dbReference>
<organism evidence="1 2">
    <name type="scientific">Cryobacterium tepidiphilum</name>
    <dbReference type="NCBI Taxonomy" id="2486026"/>
    <lineage>
        <taxon>Bacteria</taxon>
        <taxon>Bacillati</taxon>
        <taxon>Actinomycetota</taxon>
        <taxon>Actinomycetes</taxon>
        <taxon>Micrococcales</taxon>
        <taxon>Microbacteriaceae</taxon>
        <taxon>Cryobacterium</taxon>
    </lineage>
</organism>
<sequence length="386" mass="38526">MTRTIGLVVNPVAGVGGPAGLKGSDGDAVQTAARERGMTPRAEGRARSALGVLAAAHPGAEIITAAGGMGADAVRAAGLRARVVYTAGERSTGADSASAAAAIAAAGADLLLFVGGDGTARDVASAVPSEQPVLGVPAGVKMYSGCFAVSPSAAGALAARWLAGDELPLEPREVLDVDEEQIRAGRVDPHLFALVPVPFVVGRTQSRKSATPVSEAAAVRSAAAGAIAAMHDDTLYLLGPGGTTMEIGRQLGVSKTPLGVDAIRGGALVLADASEAQLLALLDTAADAGTPAKAVVTVIGGQGFLLGRGNQQLSAAVLRRLGPDPLLVVATEQKLTDLGGRPLLVDTGDPDLDQRLAGYIRVTTGVTTASAYPVTAPEHEGAHSCV</sequence>
<dbReference type="AlphaFoldDB" id="A0A3M8LNW6"/>
<dbReference type="InterPro" id="IPR016064">
    <property type="entry name" value="NAD/diacylglycerol_kinase_sf"/>
</dbReference>
<dbReference type="Pfam" id="PF20143">
    <property type="entry name" value="NAD_kinase_C"/>
    <property type="match status" value="1"/>
</dbReference>
<dbReference type="Gene3D" id="3.40.50.10330">
    <property type="entry name" value="Probable inorganic polyphosphate/atp-NAD kinase, domain 1"/>
    <property type="match status" value="1"/>
</dbReference>
<dbReference type="GO" id="GO:0006741">
    <property type="term" value="P:NADP+ biosynthetic process"/>
    <property type="evidence" value="ECO:0007669"/>
    <property type="project" value="InterPro"/>
</dbReference>
<dbReference type="PANTHER" id="PTHR40697:SF2">
    <property type="entry name" value="ATP-NAD KINASE-RELATED"/>
    <property type="match status" value="1"/>
</dbReference>
<protein>
    <submittedName>
        <fullName evidence="1">ATP-NAD kinase</fullName>
    </submittedName>
</protein>
<dbReference type="InterPro" id="IPR039065">
    <property type="entry name" value="AcoX-like"/>
</dbReference>
<dbReference type="RefSeq" id="WP_123044248.1">
    <property type="nucleotide sequence ID" value="NZ_RDSR01000001.1"/>
</dbReference>
<dbReference type="SUPFAM" id="SSF111331">
    <property type="entry name" value="NAD kinase/diacylglycerol kinase-like"/>
    <property type="match status" value="1"/>
</dbReference>
<dbReference type="PIRSF" id="PIRSF016907">
    <property type="entry name" value="Kin_ATP-NAD"/>
    <property type="match status" value="1"/>
</dbReference>